<dbReference type="Proteomes" id="UP000694888">
    <property type="component" value="Unplaced"/>
</dbReference>
<sequence>MKCVWEIDCHPNFRHCCFGQNWKIEQLETEISKSESRLDDIERLGRLADMTDEEWSRLKVEKTQLEHQLVTNRKKLKKLRWENWKTMIVSVIILGAGYLTFTLLYNTPSAEVAQDR</sequence>
<dbReference type="PANTHER" id="PTHR31759:SF1">
    <property type="entry name" value="COILED-COIL DOMAIN-CONTAINING PROTEIN 167"/>
    <property type="match status" value="1"/>
</dbReference>
<gene>
    <name evidence="9" type="primary">LOC101849587</name>
</gene>
<dbReference type="GeneID" id="101849587"/>
<evidence type="ECO:0000256" key="1">
    <source>
        <dbReference type="ARBA" id="ARBA00004167"/>
    </source>
</evidence>
<evidence type="ECO:0000256" key="3">
    <source>
        <dbReference type="ARBA" id="ARBA00022692"/>
    </source>
</evidence>
<proteinExistence type="predicted"/>
<evidence type="ECO:0000313" key="8">
    <source>
        <dbReference type="Proteomes" id="UP000694888"/>
    </source>
</evidence>
<keyword evidence="6 7" id="KW-0472">Membrane</keyword>
<evidence type="ECO:0000256" key="5">
    <source>
        <dbReference type="ARBA" id="ARBA00023054"/>
    </source>
</evidence>
<keyword evidence="5" id="KW-0175">Coiled coil</keyword>
<dbReference type="RefSeq" id="XP_005112629.1">
    <property type="nucleotide sequence ID" value="XM_005112572.3"/>
</dbReference>
<dbReference type="Pfam" id="PF15188">
    <property type="entry name" value="CCDC-167"/>
    <property type="match status" value="1"/>
</dbReference>
<name>A0ABM0KA64_APLCA</name>
<dbReference type="PANTHER" id="PTHR31759">
    <property type="entry name" value="COILED-COIL DOMAIN-CONTAINING PROTEIN 167"/>
    <property type="match status" value="1"/>
</dbReference>
<feature type="transmembrane region" description="Helical" evidence="7">
    <location>
        <begin position="84"/>
        <end position="105"/>
    </location>
</feature>
<evidence type="ECO:0000256" key="7">
    <source>
        <dbReference type="SAM" id="Phobius"/>
    </source>
</evidence>
<protein>
    <recommendedName>
        <fullName evidence="2">Coiled-coil domain-containing protein 167</fullName>
    </recommendedName>
</protein>
<evidence type="ECO:0000256" key="2">
    <source>
        <dbReference type="ARBA" id="ARBA00022350"/>
    </source>
</evidence>
<evidence type="ECO:0000256" key="4">
    <source>
        <dbReference type="ARBA" id="ARBA00022989"/>
    </source>
</evidence>
<keyword evidence="8" id="KW-1185">Reference proteome</keyword>
<comment type="subcellular location">
    <subcellularLocation>
        <location evidence="1">Membrane</location>
        <topology evidence="1">Single-pass membrane protein</topology>
    </subcellularLocation>
</comment>
<dbReference type="InterPro" id="IPR028194">
    <property type="entry name" value="CC167"/>
</dbReference>
<keyword evidence="4 7" id="KW-1133">Transmembrane helix</keyword>
<evidence type="ECO:0000313" key="9">
    <source>
        <dbReference type="RefSeq" id="XP_005112629.1"/>
    </source>
</evidence>
<evidence type="ECO:0000256" key="6">
    <source>
        <dbReference type="ARBA" id="ARBA00023136"/>
    </source>
</evidence>
<accession>A0ABM0KA64</accession>
<keyword evidence="3 7" id="KW-0812">Transmembrane</keyword>
<organism evidence="8 9">
    <name type="scientific">Aplysia californica</name>
    <name type="common">California sea hare</name>
    <dbReference type="NCBI Taxonomy" id="6500"/>
    <lineage>
        <taxon>Eukaryota</taxon>
        <taxon>Metazoa</taxon>
        <taxon>Spiralia</taxon>
        <taxon>Lophotrochozoa</taxon>
        <taxon>Mollusca</taxon>
        <taxon>Gastropoda</taxon>
        <taxon>Heterobranchia</taxon>
        <taxon>Euthyneura</taxon>
        <taxon>Tectipleura</taxon>
        <taxon>Aplysiida</taxon>
        <taxon>Aplysioidea</taxon>
        <taxon>Aplysiidae</taxon>
        <taxon>Aplysia</taxon>
    </lineage>
</organism>
<reference evidence="9" key="1">
    <citation type="submission" date="2025-08" db="UniProtKB">
        <authorList>
            <consortium name="RefSeq"/>
        </authorList>
    </citation>
    <scope>IDENTIFICATION</scope>
</reference>